<keyword evidence="1" id="KW-0808">Transferase</keyword>
<dbReference type="OrthoDB" id="4743790at2"/>
<dbReference type="AlphaFoldDB" id="A0A1Y2SRP7"/>
<dbReference type="Pfam" id="PF05014">
    <property type="entry name" value="Nuc_deoxyrib_tr"/>
    <property type="match status" value="1"/>
</dbReference>
<name>A0A1Y2SRP7_9GAMM</name>
<keyword evidence="2" id="KW-1185">Reference proteome</keyword>
<dbReference type="RefSeq" id="WP_086111310.1">
    <property type="nucleotide sequence ID" value="NZ_CAWNHF010000112.1"/>
</dbReference>
<dbReference type="STRING" id="40578.Xbed_00450"/>
<dbReference type="GO" id="GO:0016740">
    <property type="term" value="F:transferase activity"/>
    <property type="evidence" value="ECO:0007669"/>
    <property type="project" value="UniProtKB-KW"/>
</dbReference>
<dbReference type="SUPFAM" id="SSF52309">
    <property type="entry name" value="N-(deoxy)ribosyltransferase-like"/>
    <property type="match status" value="1"/>
</dbReference>
<evidence type="ECO:0000313" key="1">
    <source>
        <dbReference type="EMBL" id="OTA21700.1"/>
    </source>
</evidence>
<gene>
    <name evidence="1" type="ORF">Xbed_00450</name>
</gene>
<accession>A0A1Y2SRP7</accession>
<protein>
    <submittedName>
        <fullName evidence="1">Nucleoside 2-deoxyribosyltransferase</fullName>
    </submittedName>
</protein>
<dbReference type="InterPro" id="IPR007710">
    <property type="entry name" value="Nucleoside_deoxyribTrfase"/>
</dbReference>
<proteinExistence type="predicted"/>
<organism evidence="1 2">
    <name type="scientific">Xenorhabdus beddingii</name>
    <dbReference type="NCBI Taxonomy" id="40578"/>
    <lineage>
        <taxon>Bacteria</taxon>
        <taxon>Pseudomonadati</taxon>
        <taxon>Pseudomonadota</taxon>
        <taxon>Gammaproteobacteria</taxon>
        <taxon>Enterobacterales</taxon>
        <taxon>Morganellaceae</taxon>
        <taxon>Xenorhabdus</taxon>
    </lineage>
</organism>
<dbReference type="Gene3D" id="3.40.50.450">
    <property type="match status" value="1"/>
</dbReference>
<dbReference type="EMBL" id="MUBK01000002">
    <property type="protein sequence ID" value="OTA21700.1"/>
    <property type="molecule type" value="Genomic_DNA"/>
</dbReference>
<reference evidence="1 2" key="1">
    <citation type="submission" date="2017-01" db="EMBL/GenBank/DDBJ databases">
        <title>Deconstructing symbiosis and pathogenesis requirements using a combined genomic-metabolomic approach.</title>
        <authorList>
            <person name="Tobias N.J."/>
            <person name="Wolff H."/>
            <person name="Djahanschiri B."/>
            <person name="Ebersberger I."/>
            <person name="Bode H.B."/>
        </authorList>
    </citation>
    <scope>NUCLEOTIDE SEQUENCE [LARGE SCALE GENOMIC DNA]</scope>
    <source>
        <strain evidence="1 2">DSM 4764</strain>
    </source>
</reference>
<sequence>MSIIFSDLKVFIGGPIQHALKLKALDNHLQVHLKSAIHQLESLGAEVFSAHRTEQFGETTHLFTPEEVSQRDRQWMEQCDIFVAILPVCPQQKKLIRTDGTHIELGWASALKRPIILVTEKPFDDSASHLLKGLSIIAQVHHIPLNDFTHDPAILSHTIQSIAEKQSITEKQAITETTSIVEKETIPTSSAVA</sequence>
<evidence type="ECO:0000313" key="2">
    <source>
        <dbReference type="Proteomes" id="UP000194204"/>
    </source>
</evidence>
<dbReference type="Proteomes" id="UP000194204">
    <property type="component" value="Unassembled WGS sequence"/>
</dbReference>
<comment type="caution">
    <text evidence="1">The sequence shown here is derived from an EMBL/GenBank/DDBJ whole genome shotgun (WGS) entry which is preliminary data.</text>
</comment>